<dbReference type="AlphaFoldDB" id="A0AA88DB07"/>
<evidence type="ECO:0000313" key="2">
    <source>
        <dbReference type="Proteomes" id="UP001187192"/>
    </source>
</evidence>
<gene>
    <name evidence="1" type="ORF">TIFTF001_021721</name>
</gene>
<protein>
    <submittedName>
        <fullName evidence="1">Uncharacterized protein</fullName>
    </submittedName>
</protein>
<keyword evidence="2" id="KW-1185">Reference proteome</keyword>
<sequence>MIMSNYNQLDPDMFNSSDCKHPELSILSCLRSKMCLRKEILLIQANTVKYWIGHSRSRDQTPYNSACDVLIRGLINLIPESDMFQANAAFRESARKKRCLTQHSSFLSLQKQPLPSSSIRPTQQLQSVLLHFHFELLPAECGPSQRPFQPYLCGGRFFRHEQDALVPPANFLLMITRLL</sequence>
<reference evidence="1" key="1">
    <citation type="submission" date="2023-07" db="EMBL/GenBank/DDBJ databases">
        <title>draft genome sequence of fig (Ficus carica).</title>
        <authorList>
            <person name="Takahashi T."/>
            <person name="Nishimura K."/>
        </authorList>
    </citation>
    <scope>NUCLEOTIDE SEQUENCE</scope>
</reference>
<dbReference type="Proteomes" id="UP001187192">
    <property type="component" value="Unassembled WGS sequence"/>
</dbReference>
<dbReference type="EMBL" id="BTGU01000042">
    <property type="protein sequence ID" value="GMN52568.1"/>
    <property type="molecule type" value="Genomic_DNA"/>
</dbReference>
<proteinExistence type="predicted"/>
<name>A0AA88DB07_FICCA</name>
<evidence type="ECO:0000313" key="1">
    <source>
        <dbReference type="EMBL" id="GMN52568.1"/>
    </source>
</evidence>
<organism evidence="1 2">
    <name type="scientific">Ficus carica</name>
    <name type="common">Common fig</name>
    <dbReference type="NCBI Taxonomy" id="3494"/>
    <lineage>
        <taxon>Eukaryota</taxon>
        <taxon>Viridiplantae</taxon>
        <taxon>Streptophyta</taxon>
        <taxon>Embryophyta</taxon>
        <taxon>Tracheophyta</taxon>
        <taxon>Spermatophyta</taxon>
        <taxon>Magnoliopsida</taxon>
        <taxon>eudicotyledons</taxon>
        <taxon>Gunneridae</taxon>
        <taxon>Pentapetalae</taxon>
        <taxon>rosids</taxon>
        <taxon>fabids</taxon>
        <taxon>Rosales</taxon>
        <taxon>Moraceae</taxon>
        <taxon>Ficeae</taxon>
        <taxon>Ficus</taxon>
    </lineage>
</organism>
<comment type="caution">
    <text evidence="1">The sequence shown here is derived from an EMBL/GenBank/DDBJ whole genome shotgun (WGS) entry which is preliminary data.</text>
</comment>
<accession>A0AA88DB07</accession>